<reference evidence="1" key="1">
    <citation type="submission" date="2016-01" db="EMBL/GenBank/DDBJ databases">
        <authorList>
            <person name="Regsiter A."/>
            <person name="william w."/>
        </authorList>
    </citation>
    <scope>NUCLEOTIDE SEQUENCE</scope>
    <source>
        <strain evidence="1">NCPPB 1641</strain>
    </source>
</reference>
<proteinExistence type="predicted"/>
<gene>
    <name evidence="1" type="ORF">AGR7A_Lc120565</name>
</gene>
<name>A0A1S7TY08_9HYPH</name>
<evidence type="ECO:0000313" key="1">
    <source>
        <dbReference type="EMBL" id="CVI59495.1"/>
    </source>
</evidence>
<keyword evidence="2" id="KW-1185">Reference proteome</keyword>
<comment type="caution">
    <text evidence="1">The sequence shown here is derived from an EMBL/GenBank/DDBJ whole genome shotgun (WGS) entry which is preliminary data.</text>
</comment>
<protein>
    <submittedName>
        <fullName evidence="1">Uncharacterized protein</fullName>
    </submittedName>
</protein>
<accession>A0A1S7TY08</accession>
<sequence length="142" mass="16640">MMRDILFFRHISRWEFDVRERMHIMENLKIAVLAVQPAQAIERHILSRFDRAALTVRAALLAVLAVHPGPFVWTGKADRWLYVLCVRRRVRVSSIKSSRGKVHHLKSDLQADCLCPAFRQTLPEREYRYMRCHLTVFAEIGA</sequence>
<organism evidence="1 2">
    <name type="scientific">Agrobacterium deltaense NCPPB 1641</name>
    <dbReference type="NCBI Taxonomy" id="1183425"/>
    <lineage>
        <taxon>Bacteria</taxon>
        <taxon>Pseudomonadati</taxon>
        <taxon>Pseudomonadota</taxon>
        <taxon>Alphaproteobacteria</taxon>
        <taxon>Hyphomicrobiales</taxon>
        <taxon>Rhizobiaceae</taxon>
        <taxon>Rhizobium/Agrobacterium group</taxon>
        <taxon>Agrobacterium</taxon>
    </lineage>
</organism>
<evidence type="ECO:0000313" key="2">
    <source>
        <dbReference type="Proteomes" id="UP000192140"/>
    </source>
</evidence>
<dbReference type="Proteomes" id="UP000192140">
    <property type="component" value="Unassembled WGS sequence"/>
</dbReference>
<dbReference type="AlphaFoldDB" id="A0A1S7TY08"/>
<dbReference type="EMBL" id="FCNP01000033">
    <property type="protein sequence ID" value="CVI59495.1"/>
    <property type="molecule type" value="Genomic_DNA"/>
</dbReference>